<dbReference type="GO" id="GO:0006424">
    <property type="term" value="P:glutamyl-tRNA aminoacylation"/>
    <property type="evidence" value="ECO:0007669"/>
    <property type="project" value="TreeGrafter"/>
</dbReference>
<keyword evidence="6 7" id="KW-0030">Aminoacyl-tRNA synthetase</keyword>
<comment type="similarity">
    <text evidence="7">Belongs to the class-I aminoacyl-tRNA synthetase family.</text>
</comment>
<gene>
    <name evidence="9" type="ORF">SAMN04488005_1349</name>
</gene>
<evidence type="ECO:0000256" key="4">
    <source>
        <dbReference type="ARBA" id="ARBA00022833"/>
    </source>
</evidence>
<dbReference type="PRINTS" id="PR00987">
    <property type="entry name" value="TRNASYNTHGLU"/>
</dbReference>
<evidence type="ECO:0000256" key="1">
    <source>
        <dbReference type="ARBA" id="ARBA00022598"/>
    </source>
</evidence>
<dbReference type="Gene3D" id="3.40.50.620">
    <property type="entry name" value="HUPs"/>
    <property type="match status" value="1"/>
</dbReference>
<dbReference type="SUPFAM" id="SSF52374">
    <property type="entry name" value="Nucleotidylyl transferase"/>
    <property type="match status" value="1"/>
</dbReference>
<dbReference type="InterPro" id="IPR049940">
    <property type="entry name" value="GluQ/Sye"/>
</dbReference>
<dbReference type="STRING" id="390270.SAMN04488005_1349"/>
<keyword evidence="5 7" id="KW-0067">ATP-binding</keyword>
<dbReference type="NCBIfam" id="NF004315">
    <property type="entry name" value="PRK05710.1-4"/>
    <property type="match status" value="1"/>
</dbReference>
<keyword evidence="2" id="KW-0479">Metal-binding</keyword>
<dbReference type="InterPro" id="IPR001412">
    <property type="entry name" value="aa-tRNA-synth_I_CS"/>
</dbReference>
<keyword evidence="10" id="KW-1185">Reference proteome</keyword>
<dbReference type="Proteomes" id="UP000199478">
    <property type="component" value="Unassembled WGS sequence"/>
</dbReference>
<name>A0A1I6GB10_9RHOB</name>
<evidence type="ECO:0000259" key="8">
    <source>
        <dbReference type="Pfam" id="PF00749"/>
    </source>
</evidence>
<dbReference type="Pfam" id="PF00749">
    <property type="entry name" value="tRNA-synt_1c"/>
    <property type="match status" value="1"/>
</dbReference>
<evidence type="ECO:0000256" key="2">
    <source>
        <dbReference type="ARBA" id="ARBA00022723"/>
    </source>
</evidence>
<feature type="domain" description="Glutamyl/glutaminyl-tRNA synthetase class Ib catalytic" evidence="8">
    <location>
        <begin position="2"/>
        <end position="271"/>
    </location>
</feature>
<evidence type="ECO:0000256" key="5">
    <source>
        <dbReference type="ARBA" id="ARBA00022840"/>
    </source>
</evidence>
<dbReference type="InterPro" id="IPR000924">
    <property type="entry name" value="Glu/Gln-tRNA-synth"/>
</dbReference>
<accession>A0A1I6GB10</accession>
<dbReference type="EMBL" id="FOYP01000001">
    <property type="protein sequence ID" value="SFR39311.1"/>
    <property type="molecule type" value="Genomic_DNA"/>
</dbReference>
<dbReference type="GO" id="GO:0004818">
    <property type="term" value="F:glutamate-tRNA ligase activity"/>
    <property type="evidence" value="ECO:0007669"/>
    <property type="project" value="TreeGrafter"/>
</dbReference>
<dbReference type="PROSITE" id="PS00178">
    <property type="entry name" value="AA_TRNA_LIGASE_I"/>
    <property type="match status" value="1"/>
</dbReference>
<evidence type="ECO:0000256" key="7">
    <source>
        <dbReference type="RuleBase" id="RU363037"/>
    </source>
</evidence>
<dbReference type="GO" id="GO:0005829">
    <property type="term" value="C:cytosol"/>
    <property type="evidence" value="ECO:0007669"/>
    <property type="project" value="TreeGrafter"/>
</dbReference>
<dbReference type="InterPro" id="IPR020058">
    <property type="entry name" value="Glu/Gln-tRNA-synth_Ib_cat-dom"/>
</dbReference>
<dbReference type="InterPro" id="IPR014729">
    <property type="entry name" value="Rossmann-like_a/b/a_fold"/>
</dbReference>
<dbReference type="AlphaFoldDB" id="A0A1I6GB10"/>
<dbReference type="PANTHER" id="PTHR43311">
    <property type="entry name" value="GLUTAMATE--TRNA LIGASE"/>
    <property type="match status" value="1"/>
</dbReference>
<dbReference type="GO" id="GO:0005524">
    <property type="term" value="F:ATP binding"/>
    <property type="evidence" value="ECO:0007669"/>
    <property type="project" value="UniProtKB-KW"/>
</dbReference>
<dbReference type="RefSeq" id="WP_090197987.1">
    <property type="nucleotide sequence ID" value="NZ_FOYP01000001.1"/>
</dbReference>
<keyword evidence="1 7" id="KW-0436">Ligase</keyword>
<dbReference type="PANTHER" id="PTHR43311:SF1">
    <property type="entry name" value="GLUTAMYL-Q TRNA(ASP) SYNTHETASE"/>
    <property type="match status" value="1"/>
</dbReference>
<keyword evidence="7" id="KW-0648">Protein biosynthesis</keyword>
<sequence>MRTRFAPSPTGPLHLGHAFSALTVWDVAKKLGGTALLRIEDTDRARARPAFEQGIFNDLAWLGLQWPTPVRRQSDQIADYETALTTLATRGLLYPCSCSRREILDAGAIAGAEGLVYPGTCRHRTMADAQQGDALRLNLAACLAETGALRSFTELGRGQPVIHEISPDWLLGQLGDPVLKRKDSGDIAYHLACPYDDAHQEITHVVRGVDLWGLTPYQVLLQQLMGWNTPQYWHHELITDASGKRLAKIDKSKALSKYRAEGASPADIRAMIGLPISSC</sequence>
<evidence type="ECO:0000256" key="6">
    <source>
        <dbReference type="ARBA" id="ARBA00023146"/>
    </source>
</evidence>
<organism evidence="9 10">
    <name type="scientific">Yoonia tamlensis</name>
    <dbReference type="NCBI Taxonomy" id="390270"/>
    <lineage>
        <taxon>Bacteria</taxon>
        <taxon>Pseudomonadati</taxon>
        <taxon>Pseudomonadota</taxon>
        <taxon>Alphaproteobacteria</taxon>
        <taxon>Rhodobacterales</taxon>
        <taxon>Paracoccaceae</taxon>
        <taxon>Yoonia</taxon>
    </lineage>
</organism>
<keyword evidence="4" id="KW-0862">Zinc</keyword>
<proteinExistence type="inferred from homology"/>
<reference evidence="10" key="1">
    <citation type="submission" date="2016-10" db="EMBL/GenBank/DDBJ databases">
        <authorList>
            <person name="Varghese N."/>
            <person name="Submissions S."/>
        </authorList>
    </citation>
    <scope>NUCLEOTIDE SEQUENCE [LARGE SCALE GENOMIC DNA]</scope>
    <source>
        <strain evidence="10">DSM 26879</strain>
    </source>
</reference>
<evidence type="ECO:0000256" key="3">
    <source>
        <dbReference type="ARBA" id="ARBA00022741"/>
    </source>
</evidence>
<evidence type="ECO:0000313" key="9">
    <source>
        <dbReference type="EMBL" id="SFR39311.1"/>
    </source>
</evidence>
<keyword evidence="3 7" id="KW-0547">Nucleotide-binding</keyword>
<evidence type="ECO:0000313" key="10">
    <source>
        <dbReference type="Proteomes" id="UP000199478"/>
    </source>
</evidence>
<dbReference type="OrthoDB" id="9807503at2"/>
<protein>
    <submittedName>
        <fullName evidence="9">Glutamyl-Q tRNA(Asp) synthetase</fullName>
    </submittedName>
</protein>